<name>A0A291LXQ5_9RHOB</name>
<evidence type="ECO:0000256" key="3">
    <source>
        <dbReference type="ARBA" id="ARBA00022525"/>
    </source>
</evidence>
<dbReference type="InterPro" id="IPR037524">
    <property type="entry name" value="PA14/GLEYA"/>
</dbReference>
<dbReference type="InterPro" id="IPR050557">
    <property type="entry name" value="RTX_toxin/Mannuronan_C5-epim"/>
</dbReference>
<dbReference type="InterPro" id="IPR028992">
    <property type="entry name" value="Hedgehog/Intein_dom"/>
</dbReference>
<dbReference type="InterPro" id="IPR006141">
    <property type="entry name" value="Intein_N"/>
</dbReference>
<evidence type="ECO:0000256" key="5">
    <source>
        <dbReference type="ARBA" id="ARBA00022737"/>
    </source>
</evidence>
<dbReference type="PANTHER" id="PTHR38340:SF1">
    <property type="entry name" value="S-LAYER PROTEIN"/>
    <property type="match status" value="1"/>
</dbReference>
<feature type="region of interest" description="Disordered" evidence="8">
    <location>
        <begin position="1"/>
        <end position="50"/>
    </location>
</feature>
<dbReference type="InterPro" id="IPR003995">
    <property type="entry name" value="RTX_toxin_determinant-A"/>
</dbReference>
<dbReference type="EMBL" id="CP021404">
    <property type="protein sequence ID" value="ATI41434.1"/>
    <property type="molecule type" value="Genomic_DNA"/>
</dbReference>
<keyword evidence="6" id="KW-0843">Virulence</keyword>
<dbReference type="SUPFAM" id="SSF51120">
    <property type="entry name" value="beta-Roll"/>
    <property type="match status" value="3"/>
</dbReference>
<evidence type="ECO:0000256" key="8">
    <source>
        <dbReference type="SAM" id="MobiDB-lite"/>
    </source>
</evidence>
<dbReference type="Proteomes" id="UP000219050">
    <property type="component" value="Chromosome"/>
</dbReference>
<dbReference type="PROSITE" id="PS51820">
    <property type="entry name" value="PA14"/>
    <property type="match status" value="1"/>
</dbReference>
<dbReference type="PROSITE" id="PS00330">
    <property type="entry name" value="HEMOLYSIN_CALCIUM"/>
    <property type="match status" value="5"/>
</dbReference>
<dbReference type="KEGG" id="cmag:CBW24_05085"/>
<accession>A0A291LXQ5</accession>
<dbReference type="Gene3D" id="2.170.16.10">
    <property type="entry name" value="Hedgehog/Intein (Hint) domain"/>
    <property type="match status" value="1"/>
</dbReference>
<comment type="subcellular location">
    <subcellularLocation>
        <location evidence="1">Membrane</location>
    </subcellularLocation>
    <subcellularLocation>
        <location evidence="2">Secreted</location>
    </subcellularLocation>
</comment>
<evidence type="ECO:0000256" key="4">
    <source>
        <dbReference type="ARBA" id="ARBA00022656"/>
    </source>
</evidence>
<evidence type="ECO:0000256" key="2">
    <source>
        <dbReference type="ARBA" id="ARBA00004613"/>
    </source>
</evidence>
<dbReference type="InterPro" id="IPR011049">
    <property type="entry name" value="Serralysin-like_metalloprot_C"/>
</dbReference>
<evidence type="ECO:0000313" key="10">
    <source>
        <dbReference type="EMBL" id="ATI41434.1"/>
    </source>
</evidence>
<dbReference type="SUPFAM" id="SSF51294">
    <property type="entry name" value="Hedgehog/intein (Hint) domain"/>
    <property type="match status" value="1"/>
</dbReference>
<evidence type="ECO:0000256" key="6">
    <source>
        <dbReference type="ARBA" id="ARBA00023026"/>
    </source>
</evidence>
<feature type="region of interest" description="Disordered" evidence="8">
    <location>
        <begin position="261"/>
        <end position="288"/>
    </location>
</feature>
<feature type="compositionally biased region" description="Low complexity" evidence="8">
    <location>
        <begin position="341"/>
        <end position="354"/>
    </location>
</feature>
<dbReference type="GO" id="GO:0016020">
    <property type="term" value="C:membrane"/>
    <property type="evidence" value="ECO:0007669"/>
    <property type="project" value="UniProtKB-SubCell"/>
</dbReference>
<dbReference type="InterPro" id="IPR036844">
    <property type="entry name" value="Hint_dom_sf"/>
</dbReference>
<dbReference type="OrthoDB" id="6305173at2"/>
<dbReference type="PROSITE" id="PS50817">
    <property type="entry name" value="INTEIN_N_TER"/>
    <property type="match status" value="1"/>
</dbReference>
<sequence>MADNDSHTPATTGDDTYRGTNASDSSNGDDHISGGGGSDTISGGSGNDTITGDAAQAGQWAYYQFTYDFSSAHGQAFDIEKGEMVGSGYVDDFAPGTLYNAETGSSGSPEDFGTIYVSTLNVTEGGSYFFGSRSDDGSTIEIYDSAGNPVLWDNYDSQGRLTSTDQPYMNNDYHQSAATRYGEVDLASGQSYTIVVRHWENQGEEVLDIGVNGPDTGGNTMLINDTGMIGTPPDSYNGMSAQGVEGDDVIDGGDGDDTIHGDGGRDTITGGRGNDTIDGGSGDDTISGGSGHDVIDGGDGNDTIDGGSGNDTLRGGAGDDTISGGTGDDTIDGGAGDDRISAGTGSDSITTGTGADFVEGGSFGGDKYTSDIITDFDTDLDIADLSGFFEHASDLREATTIVDGNAVVRLPDGSSVTFKGVGDRALLTHENTLVPCFSAGTRVMTPRGLRAVETLERGDLIVTRDHGLRPLAWIGRRRLSAADLHAAPNFRPVLIRAHSFGPGLPARDIRVSPQHRILTTGAATLLASGHEEALAPACHLLRAQGVERVDAPEGITYVHLMFDDHEVVETEGLWTESLLPTAPALGAFAQDARRELVQLFPELAAAPTRGGIPSARPILTKWEAALVA</sequence>
<dbReference type="PANTHER" id="PTHR38340">
    <property type="entry name" value="S-LAYER PROTEIN"/>
    <property type="match status" value="1"/>
</dbReference>
<proteinExistence type="predicted"/>
<feature type="compositionally biased region" description="Low complexity" evidence="8">
    <location>
        <begin position="266"/>
        <end position="287"/>
    </location>
</feature>
<dbReference type="GO" id="GO:0005576">
    <property type="term" value="C:extracellular region"/>
    <property type="evidence" value="ECO:0007669"/>
    <property type="project" value="UniProtKB-SubCell"/>
</dbReference>
<evidence type="ECO:0000259" key="9">
    <source>
        <dbReference type="PROSITE" id="PS51820"/>
    </source>
</evidence>
<protein>
    <recommendedName>
        <fullName evidence="9">PA14 domain-containing protein</fullName>
    </recommendedName>
</protein>
<keyword evidence="4" id="KW-0800">Toxin</keyword>
<organism evidence="10 11">
    <name type="scientific">Pacificitalea manganoxidans</name>
    <dbReference type="NCBI Taxonomy" id="1411902"/>
    <lineage>
        <taxon>Bacteria</taxon>
        <taxon>Pseudomonadati</taxon>
        <taxon>Pseudomonadota</taxon>
        <taxon>Alphaproteobacteria</taxon>
        <taxon>Rhodobacterales</taxon>
        <taxon>Paracoccaceae</taxon>
        <taxon>Pacificitalea</taxon>
    </lineage>
</organism>
<keyword evidence="3" id="KW-0964">Secreted</keyword>
<dbReference type="InterPro" id="IPR018511">
    <property type="entry name" value="Hemolysin-typ_Ca-bd_CS"/>
</dbReference>
<dbReference type="AlphaFoldDB" id="A0A291LXQ5"/>
<dbReference type="InterPro" id="IPR001343">
    <property type="entry name" value="Hemolysn_Ca-bd"/>
</dbReference>
<dbReference type="PRINTS" id="PR00313">
    <property type="entry name" value="CABNDNGRPT"/>
</dbReference>
<dbReference type="RefSeq" id="WP_097372879.1">
    <property type="nucleotide sequence ID" value="NZ_CP021404.1"/>
</dbReference>
<evidence type="ECO:0000256" key="1">
    <source>
        <dbReference type="ARBA" id="ARBA00004370"/>
    </source>
</evidence>
<evidence type="ECO:0000313" key="11">
    <source>
        <dbReference type="Proteomes" id="UP000219050"/>
    </source>
</evidence>
<feature type="compositionally biased region" description="Gly residues" evidence="8">
    <location>
        <begin position="33"/>
        <end position="46"/>
    </location>
</feature>
<feature type="compositionally biased region" description="Polar residues" evidence="8">
    <location>
        <begin position="7"/>
        <end position="22"/>
    </location>
</feature>
<dbReference type="GO" id="GO:0005509">
    <property type="term" value="F:calcium ion binding"/>
    <property type="evidence" value="ECO:0007669"/>
    <property type="project" value="InterPro"/>
</dbReference>
<dbReference type="PRINTS" id="PR01488">
    <property type="entry name" value="RTXTOXINA"/>
</dbReference>
<dbReference type="Pfam" id="PF00353">
    <property type="entry name" value="HemolysinCabind"/>
    <property type="match status" value="4"/>
</dbReference>
<evidence type="ECO:0000256" key="7">
    <source>
        <dbReference type="ARBA" id="ARBA00023136"/>
    </source>
</evidence>
<feature type="region of interest" description="Disordered" evidence="8">
    <location>
        <begin position="308"/>
        <end position="354"/>
    </location>
</feature>
<feature type="domain" description="PA14" evidence="9">
    <location>
        <begin position="55"/>
        <end position="226"/>
    </location>
</feature>
<dbReference type="Gene3D" id="2.150.10.10">
    <property type="entry name" value="Serralysin-like metalloprotease, C-terminal"/>
    <property type="match status" value="2"/>
</dbReference>
<keyword evidence="5" id="KW-0677">Repeat</keyword>
<keyword evidence="11" id="KW-1185">Reference proteome</keyword>
<keyword evidence="7" id="KW-0472">Membrane</keyword>
<dbReference type="GO" id="GO:0090729">
    <property type="term" value="F:toxin activity"/>
    <property type="evidence" value="ECO:0007669"/>
    <property type="project" value="UniProtKB-KW"/>
</dbReference>
<dbReference type="Pfam" id="PF13403">
    <property type="entry name" value="Hint_2"/>
    <property type="match status" value="1"/>
</dbReference>
<gene>
    <name evidence="10" type="ORF">CBW24_05085</name>
</gene>
<reference evidence="10 11" key="1">
    <citation type="submission" date="2017-05" db="EMBL/GenBank/DDBJ databases">
        <title>Comparative genomic and metabolic analysis of manganese-oxidizing mechanisms in Celeribater manganoxidans DY25T: its adaption to the environment of polymetallic nodule.</title>
        <authorList>
            <person name="Wang X."/>
        </authorList>
    </citation>
    <scope>NUCLEOTIDE SEQUENCE [LARGE SCALE GENOMIC DNA]</scope>
    <source>
        <strain evidence="10 11">DY25</strain>
    </source>
</reference>
<dbReference type="GO" id="GO:0016539">
    <property type="term" value="P:intein-mediated protein splicing"/>
    <property type="evidence" value="ECO:0007669"/>
    <property type="project" value="InterPro"/>
</dbReference>